<keyword evidence="4 10" id="KW-0997">Cell inner membrane</keyword>
<evidence type="ECO:0000256" key="7">
    <source>
        <dbReference type="ARBA" id="ARBA00022989"/>
    </source>
</evidence>
<evidence type="ECO:0000313" key="11">
    <source>
        <dbReference type="EMBL" id="MDT0498353.1"/>
    </source>
</evidence>
<accession>A0ABU2WKE3</accession>
<keyword evidence="12" id="KW-1185">Reference proteome</keyword>
<dbReference type="Gene3D" id="3.30.420.270">
    <property type="match status" value="1"/>
</dbReference>
<keyword evidence="9 10" id="KW-0131">Cell cycle</keyword>
<evidence type="ECO:0000256" key="3">
    <source>
        <dbReference type="ARBA" id="ARBA00022475"/>
    </source>
</evidence>
<comment type="caution">
    <text evidence="11">The sequence shown here is derived from an EMBL/GenBank/DDBJ whole genome shotgun (WGS) entry which is preliminary data.</text>
</comment>
<feature type="transmembrane region" description="Helical" evidence="10">
    <location>
        <begin position="20"/>
        <end position="41"/>
    </location>
</feature>
<evidence type="ECO:0000256" key="1">
    <source>
        <dbReference type="ARBA" id="ARBA00004162"/>
    </source>
</evidence>
<proteinExistence type="inferred from homology"/>
<dbReference type="Pfam" id="PF02472">
    <property type="entry name" value="ExbD"/>
    <property type="match status" value="1"/>
</dbReference>
<sequence length="148" mass="16101">MSAAVPSLLRKRKLSHEINVVPYIDVMLVLLIIFMVTAPLLTPGIEVELPKVTAESIQQNDEPVSLYVNGKGEFFLDVGEGRDQALAEDEVMNRVGAVLRNKPETMILVRADARADYESVARGMGLLQAAGASKIGFVTDAPDPKPRN</sequence>
<protein>
    <recommendedName>
        <fullName evidence="10">Tol-Pal system protein TolR</fullName>
    </recommendedName>
</protein>
<organism evidence="11 12">
    <name type="scientific">Banduia mediterranea</name>
    <dbReference type="NCBI Taxonomy" id="3075609"/>
    <lineage>
        <taxon>Bacteria</taxon>
        <taxon>Pseudomonadati</taxon>
        <taxon>Pseudomonadota</taxon>
        <taxon>Gammaproteobacteria</taxon>
        <taxon>Nevskiales</taxon>
        <taxon>Algiphilaceae</taxon>
        <taxon>Banduia</taxon>
    </lineage>
</organism>
<comment type="similarity">
    <text evidence="2 10">Belongs to the ExbD/TolR family.</text>
</comment>
<dbReference type="Proteomes" id="UP001254608">
    <property type="component" value="Unassembled WGS sequence"/>
</dbReference>
<comment type="subunit">
    <text evidence="10">The Tol-Pal system is composed of five core proteins: the inner membrane proteins TolA, TolQ and TolR, the periplasmic protein TolB and the outer membrane protein Pal. They form a network linking the inner and outer membranes and the peptidoglycan layer.</text>
</comment>
<evidence type="ECO:0000256" key="8">
    <source>
        <dbReference type="ARBA" id="ARBA00023136"/>
    </source>
</evidence>
<reference evidence="11 12" key="1">
    <citation type="submission" date="2023-09" db="EMBL/GenBank/DDBJ databases">
        <authorList>
            <person name="Rey-Velasco X."/>
        </authorList>
    </citation>
    <scope>NUCLEOTIDE SEQUENCE [LARGE SCALE GENOMIC DNA]</scope>
    <source>
        <strain evidence="11 12">W345</strain>
    </source>
</reference>
<name>A0ABU2WKE3_9GAMM</name>
<dbReference type="InterPro" id="IPR003400">
    <property type="entry name" value="ExbD"/>
</dbReference>
<evidence type="ECO:0000256" key="5">
    <source>
        <dbReference type="ARBA" id="ARBA00022618"/>
    </source>
</evidence>
<dbReference type="NCBIfam" id="TIGR02801">
    <property type="entry name" value="tolR"/>
    <property type="match status" value="1"/>
</dbReference>
<evidence type="ECO:0000256" key="10">
    <source>
        <dbReference type="HAMAP-Rule" id="MF_02203"/>
    </source>
</evidence>
<keyword evidence="8 10" id="KW-0472">Membrane</keyword>
<evidence type="ECO:0000256" key="2">
    <source>
        <dbReference type="ARBA" id="ARBA00005811"/>
    </source>
</evidence>
<evidence type="ECO:0000256" key="9">
    <source>
        <dbReference type="ARBA" id="ARBA00023306"/>
    </source>
</evidence>
<dbReference type="EMBL" id="JAVRIC010000020">
    <property type="protein sequence ID" value="MDT0498353.1"/>
    <property type="molecule type" value="Genomic_DNA"/>
</dbReference>
<dbReference type="RefSeq" id="WP_311365759.1">
    <property type="nucleotide sequence ID" value="NZ_JAVRIC010000020.1"/>
</dbReference>
<dbReference type="PANTHER" id="PTHR30558">
    <property type="entry name" value="EXBD MEMBRANE COMPONENT OF PMF-DRIVEN MACROMOLECULE IMPORT SYSTEM"/>
    <property type="match status" value="1"/>
</dbReference>
<dbReference type="HAMAP" id="MF_02203">
    <property type="entry name" value="TolR"/>
    <property type="match status" value="1"/>
</dbReference>
<comment type="function">
    <text evidence="10">Part of the Tol-Pal system, which plays a role in outer membrane invagination during cell division and is important for maintaining outer membrane integrity.</text>
</comment>
<keyword evidence="7 10" id="KW-1133">Transmembrane helix</keyword>
<keyword evidence="3 10" id="KW-1003">Cell membrane</keyword>
<dbReference type="InterPro" id="IPR014168">
    <property type="entry name" value="Tol-Pal_TolR"/>
</dbReference>
<keyword evidence="5 10" id="KW-0132">Cell division</keyword>
<gene>
    <name evidence="10 11" type="primary">tolR</name>
    <name evidence="11" type="ORF">RM530_13405</name>
</gene>
<comment type="subcellular location">
    <subcellularLocation>
        <location evidence="10">Cell inner membrane</location>
        <topology evidence="10">Single-pass membrane protein</topology>
    </subcellularLocation>
    <subcellularLocation>
        <location evidence="1">Cell membrane</location>
        <topology evidence="1">Single-pass membrane protein</topology>
    </subcellularLocation>
</comment>
<dbReference type="PANTHER" id="PTHR30558:SF7">
    <property type="entry name" value="TOL-PAL SYSTEM PROTEIN TOLR"/>
    <property type="match status" value="1"/>
</dbReference>
<evidence type="ECO:0000256" key="4">
    <source>
        <dbReference type="ARBA" id="ARBA00022519"/>
    </source>
</evidence>
<evidence type="ECO:0000256" key="6">
    <source>
        <dbReference type="ARBA" id="ARBA00022692"/>
    </source>
</evidence>
<evidence type="ECO:0000313" key="12">
    <source>
        <dbReference type="Proteomes" id="UP001254608"/>
    </source>
</evidence>
<keyword evidence="6 10" id="KW-0812">Transmembrane</keyword>